<dbReference type="InterPro" id="IPR006938">
    <property type="entry name" value="DUF624"/>
</dbReference>
<feature type="transmembrane region" description="Helical" evidence="1">
    <location>
        <begin position="73"/>
        <end position="92"/>
    </location>
</feature>
<dbReference type="Proteomes" id="UP000198604">
    <property type="component" value="Unassembled WGS sequence"/>
</dbReference>
<keyword evidence="3" id="KW-1185">Reference proteome</keyword>
<accession>A0A0E4H5D0</accession>
<dbReference type="STRING" id="1608583.BN1356_02003"/>
<feature type="transmembrane region" description="Helical" evidence="1">
    <location>
        <begin position="98"/>
        <end position="126"/>
    </location>
</feature>
<keyword evidence="1" id="KW-0812">Transmembrane</keyword>
<feature type="transmembrane region" description="Helical" evidence="1">
    <location>
        <begin position="20"/>
        <end position="46"/>
    </location>
</feature>
<sequence length="200" mass="23011">MSGVEKTCFAMWKMIQLTLIFHLFTICGALLLGFGPAWQTIVALSLETNQEEKHYSLARAFELWKSNFMDANIRFLSCALVFGALGINLHLALQFQSILWLVLSFVIMLVMLWIIFLWFYMSFYAATYDITLIDNAKLAFMSIFLSFKQFLLTVSVLLGVFFVTWQYKGLYLFLSFGALVFLLDRVTKPNRDLVDGAIND</sequence>
<dbReference type="EMBL" id="CTEN01000004">
    <property type="protein sequence ID" value="CQR25661.1"/>
    <property type="molecule type" value="Genomic_DNA"/>
</dbReference>
<keyword evidence="1" id="KW-1133">Transmembrane helix</keyword>
<protein>
    <submittedName>
        <fullName evidence="2">Membrane protein</fullName>
    </submittedName>
</protein>
<evidence type="ECO:0000313" key="2">
    <source>
        <dbReference type="EMBL" id="CQR25661.1"/>
    </source>
</evidence>
<dbReference type="OrthoDB" id="1650985at2"/>
<evidence type="ECO:0000256" key="1">
    <source>
        <dbReference type="SAM" id="Phobius"/>
    </source>
</evidence>
<organism evidence="2 3">
    <name type="scientific">Streptococcus varani</name>
    <dbReference type="NCBI Taxonomy" id="1608583"/>
    <lineage>
        <taxon>Bacteria</taxon>
        <taxon>Bacillati</taxon>
        <taxon>Bacillota</taxon>
        <taxon>Bacilli</taxon>
        <taxon>Lactobacillales</taxon>
        <taxon>Streptococcaceae</taxon>
        <taxon>Streptococcus</taxon>
    </lineage>
</organism>
<feature type="transmembrane region" description="Helical" evidence="1">
    <location>
        <begin position="138"/>
        <end position="163"/>
    </location>
</feature>
<feature type="transmembrane region" description="Helical" evidence="1">
    <location>
        <begin position="169"/>
        <end position="186"/>
    </location>
</feature>
<dbReference type="AlphaFoldDB" id="A0A0E4H5D0"/>
<evidence type="ECO:0000313" key="3">
    <source>
        <dbReference type="Proteomes" id="UP000198604"/>
    </source>
</evidence>
<name>A0A0E4H5D0_9STRE</name>
<reference evidence="3" key="1">
    <citation type="submission" date="2015-03" db="EMBL/GenBank/DDBJ databases">
        <authorList>
            <person name="Urmite Genomes"/>
        </authorList>
    </citation>
    <scope>NUCLEOTIDE SEQUENCE [LARGE SCALE GENOMIC DNA]</scope>
    <source>
        <strain evidence="3">FF10</strain>
    </source>
</reference>
<keyword evidence="1" id="KW-0472">Membrane</keyword>
<dbReference type="RefSeq" id="WP_093651189.1">
    <property type="nucleotide sequence ID" value="NZ_CTEN01000004.1"/>
</dbReference>
<gene>
    <name evidence="2" type="ORF">BN1356_02003</name>
</gene>
<dbReference type="Pfam" id="PF04854">
    <property type="entry name" value="DUF624"/>
    <property type="match status" value="1"/>
</dbReference>
<proteinExistence type="predicted"/>